<dbReference type="InterPro" id="IPR015946">
    <property type="entry name" value="KH_dom-like_a/b"/>
</dbReference>
<comment type="similarity">
    <text evidence="1">Belongs to the universal ribosomal protein uS3 family.</text>
</comment>
<name>A0A177B1R1_9BILA</name>
<feature type="domain" description="Small ribosomal subunit protein uS3 C-terminal" evidence="7">
    <location>
        <begin position="104"/>
        <end position="186"/>
    </location>
</feature>
<evidence type="ECO:0000256" key="2">
    <source>
        <dbReference type="ARBA" id="ARBA00022884"/>
    </source>
</evidence>
<dbReference type="GO" id="GO:0003723">
    <property type="term" value="F:RNA binding"/>
    <property type="evidence" value="ECO:0007669"/>
    <property type="project" value="UniProtKB-KW"/>
</dbReference>
<dbReference type="FunFam" id="3.30.1140.32:FF:000013">
    <property type="entry name" value="40S ribosomal protein S3"/>
    <property type="match status" value="1"/>
</dbReference>
<dbReference type="Gene3D" id="3.30.300.20">
    <property type="match status" value="1"/>
</dbReference>
<reference evidence="8 9" key="1">
    <citation type="submission" date="2016-04" db="EMBL/GenBank/DDBJ databases">
        <title>The genome of Intoshia linei affirms orthonectids as highly simplified spiralians.</title>
        <authorList>
            <person name="Mikhailov K.V."/>
            <person name="Slusarev G.S."/>
            <person name="Nikitin M.A."/>
            <person name="Logacheva M.D."/>
            <person name="Penin A."/>
            <person name="Aleoshin V."/>
            <person name="Panchin Y.V."/>
        </authorList>
    </citation>
    <scope>NUCLEOTIDE SEQUENCE [LARGE SCALE GENOMIC DNA]</scope>
    <source>
        <strain evidence="8">Intl2013</strain>
        <tissue evidence="8">Whole animal</tissue>
    </source>
</reference>
<dbReference type="GO" id="GO:2001235">
    <property type="term" value="P:positive regulation of apoptotic signaling pathway"/>
    <property type="evidence" value="ECO:0007669"/>
    <property type="project" value="TreeGrafter"/>
</dbReference>
<dbReference type="InterPro" id="IPR057258">
    <property type="entry name" value="Ribosomal_uS3"/>
</dbReference>
<dbReference type="GO" id="GO:0022627">
    <property type="term" value="C:cytosolic small ribosomal subunit"/>
    <property type="evidence" value="ECO:0007669"/>
    <property type="project" value="TreeGrafter"/>
</dbReference>
<dbReference type="InterPro" id="IPR036419">
    <property type="entry name" value="Ribosomal_S3_C_sf"/>
</dbReference>
<dbReference type="Gene3D" id="3.30.1140.32">
    <property type="entry name" value="Ribosomal protein S3, C-terminal domain"/>
    <property type="match status" value="1"/>
</dbReference>
<evidence type="ECO:0000256" key="1">
    <source>
        <dbReference type="ARBA" id="ARBA00010761"/>
    </source>
</evidence>
<gene>
    <name evidence="8" type="ORF">A3Q56_04043</name>
</gene>
<dbReference type="NCBIfam" id="TIGR01008">
    <property type="entry name" value="uS3_euk_arch"/>
    <property type="match status" value="1"/>
</dbReference>
<dbReference type="SUPFAM" id="SSF54814">
    <property type="entry name" value="Prokaryotic type KH domain (KH-domain type II)"/>
    <property type="match status" value="1"/>
</dbReference>
<dbReference type="OrthoDB" id="10248446at2759"/>
<comment type="caution">
    <text evidence="8">The sequence shown here is derived from an EMBL/GenBank/DDBJ whole genome shotgun (WGS) entry which is preliminary data.</text>
</comment>
<dbReference type="GO" id="GO:0006412">
    <property type="term" value="P:translation"/>
    <property type="evidence" value="ECO:0007669"/>
    <property type="project" value="InterPro"/>
</dbReference>
<dbReference type="PANTHER" id="PTHR11760:SF32">
    <property type="entry name" value="SMALL RIBOSOMAL SUBUNIT PROTEIN US3"/>
    <property type="match status" value="1"/>
</dbReference>
<dbReference type="SUPFAM" id="SSF54821">
    <property type="entry name" value="Ribosomal protein S3 C-terminal domain"/>
    <property type="match status" value="1"/>
</dbReference>
<keyword evidence="2" id="KW-0694">RNA-binding</keyword>
<evidence type="ECO:0000256" key="4">
    <source>
        <dbReference type="ARBA" id="ARBA00023274"/>
    </source>
</evidence>
<evidence type="ECO:0000256" key="6">
    <source>
        <dbReference type="ARBA" id="ARBA00035408"/>
    </source>
</evidence>
<accession>A0A177B1R1</accession>
<evidence type="ECO:0000256" key="5">
    <source>
        <dbReference type="ARBA" id="ARBA00035257"/>
    </source>
</evidence>
<dbReference type="EMBL" id="LWCA01000493">
    <property type="protein sequence ID" value="OAF68208.1"/>
    <property type="molecule type" value="Genomic_DNA"/>
</dbReference>
<dbReference type="GO" id="GO:0005634">
    <property type="term" value="C:nucleus"/>
    <property type="evidence" value="ECO:0007669"/>
    <property type="project" value="TreeGrafter"/>
</dbReference>
<dbReference type="GO" id="GO:0003735">
    <property type="term" value="F:structural constituent of ribosome"/>
    <property type="evidence" value="ECO:0007669"/>
    <property type="project" value="InterPro"/>
</dbReference>
<dbReference type="InterPro" id="IPR005703">
    <property type="entry name" value="Ribosomal_uS3_euk/arc"/>
</dbReference>
<evidence type="ECO:0000256" key="3">
    <source>
        <dbReference type="ARBA" id="ARBA00022980"/>
    </source>
</evidence>
<sequence length="225" mass="25729">MDYHCNVKRTFVQRGSRIAEMDELMKRELSEYGYSHSELKYYPAKLEMIIFLTKVQGLMTDERFFLAELQVCLQKRFNVKQIDINVAQVKPKGLCAVAQCESLKYKLKGGLAARRACYGVLRFIMESGAVGVEIIISGKLRGQRARSMKFNDGLMIHSGDHTNYYVSQAVRSISLKQGVLGMRVKIMLPYDPKNGVSRIRPDIVTIHDYKEEEHFALEPVISVLE</sequence>
<keyword evidence="4" id="KW-0687">Ribonucleoprotein</keyword>
<proteinExistence type="inferred from homology"/>
<dbReference type="PANTHER" id="PTHR11760">
    <property type="entry name" value="30S/40S RIBOSOMAL PROTEIN S3"/>
    <property type="match status" value="1"/>
</dbReference>
<evidence type="ECO:0000313" key="8">
    <source>
        <dbReference type="EMBL" id="OAF68208.1"/>
    </source>
</evidence>
<evidence type="ECO:0000313" key="9">
    <source>
        <dbReference type="Proteomes" id="UP000078046"/>
    </source>
</evidence>
<dbReference type="Proteomes" id="UP000078046">
    <property type="component" value="Unassembled WGS sequence"/>
</dbReference>
<organism evidence="8 9">
    <name type="scientific">Intoshia linei</name>
    <dbReference type="NCBI Taxonomy" id="1819745"/>
    <lineage>
        <taxon>Eukaryota</taxon>
        <taxon>Metazoa</taxon>
        <taxon>Spiralia</taxon>
        <taxon>Lophotrochozoa</taxon>
        <taxon>Mesozoa</taxon>
        <taxon>Orthonectida</taxon>
        <taxon>Rhopaluridae</taxon>
        <taxon>Intoshia</taxon>
    </lineage>
</organism>
<keyword evidence="9" id="KW-1185">Reference proteome</keyword>
<keyword evidence="3" id="KW-0689">Ribosomal protein</keyword>
<protein>
    <recommendedName>
        <fullName evidence="5">Small ribosomal subunit protein uS3</fullName>
    </recommendedName>
    <alternativeName>
        <fullName evidence="6">40S ribosomal protein S3</fullName>
    </alternativeName>
</protein>
<dbReference type="InterPro" id="IPR001351">
    <property type="entry name" value="Ribosomal_uS3_C"/>
</dbReference>
<dbReference type="InterPro" id="IPR009019">
    <property type="entry name" value="KH_sf_prok-type"/>
</dbReference>
<dbReference type="AlphaFoldDB" id="A0A177B1R1"/>
<dbReference type="Pfam" id="PF00189">
    <property type="entry name" value="Ribosomal_S3_C"/>
    <property type="match status" value="1"/>
</dbReference>
<evidence type="ECO:0000259" key="7">
    <source>
        <dbReference type="Pfam" id="PF00189"/>
    </source>
</evidence>